<name>A0A4Y7PYF3_9AGAM</name>
<evidence type="ECO:0000313" key="1">
    <source>
        <dbReference type="EMBL" id="TDL20437.1"/>
    </source>
</evidence>
<keyword evidence="2" id="KW-1185">Reference proteome</keyword>
<evidence type="ECO:0000313" key="2">
    <source>
        <dbReference type="Proteomes" id="UP000294933"/>
    </source>
</evidence>
<gene>
    <name evidence="1" type="ORF">BD410DRAFT_790941</name>
</gene>
<proteinExistence type="predicted"/>
<sequence>MIPDSSPKLKPEPSPRLPACTYTTYFHIPLAPPCPSRIITYTTTSSRTITPPPPPTGT</sequence>
<protein>
    <submittedName>
        <fullName evidence="1">Uncharacterized protein</fullName>
    </submittedName>
</protein>
<dbReference type="VEuPathDB" id="FungiDB:BD410DRAFT_790941"/>
<dbReference type="Proteomes" id="UP000294933">
    <property type="component" value="Unassembled WGS sequence"/>
</dbReference>
<reference evidence="1 2" key="1">
    <citation type="submission" date="2018-06" db="EMBL/GenBank/DDBJ databases">
        <title>A transcriptomic atlas of mushroom development highlights an independent origin of complex multicellularity.</title>
        <authorList>
            <consortium name="DOE Joint Genome Institute"/>
            <person name="Krizsan K."/>
            <person name="Almasi E."/>
            <person name="Merenyi Z."/>
            <person name="Sahu N."/>
            <person name="Viragh M."/>
            <person name="Koszo T."/>
            <person name="Mondo S."/>
            <person name="Kiss B."/>
            <person name="Balint B."/>
            <person name="Kues U."/>
            <person name="Barry K."/>
            <person name="Hegedus J.C."/>
            <person name="Henrissat B."/>
            <person name="Johnson J."/>
            <person name="Lipzen A."/>
            <person name="Ohm R."/>
            <person name="Nagy I."/>
            <person name="Pangilinan J."/>
            <person name="Yan J."/>
            <person name="Xiong Y."/>
            <person name="Grigoriev I.V."/>
            <person name="Hibbett D.S."/>
            <person name="Nagy L.G."/>
        </authorList>
    </citation>
    <scope>NUCLEOTIDE SEQUENCE [LARGE SCALE GENOMIC DNA]</scope>
    <source>
        <strain evidence="1 2">SZMC22713</strain>
    </source>
</reference>
<dbReference type="AlphaFoldDB" id="A0A4Y7PYF3"/>
<dbReference type="EMBL" id="ML170188">
    <property type="protein sequence ID" value="TDL20437.1"/>
    <property type="molecule type" value="Genomic_DNA"/>
</dbReference>
<organism evidence="1 2">
    <name type="scientific">Rickenella mellea</name>
    <dbReference type="NCBI Taxonomy" id="50990"/>
    <lineage>
        <taxon>Eukaryota</taxon>
        <taxon>Fungi</taxon>
        <taxon>Dikarya</taxon>
        <taxon>Basidiomycota</taxon>
        <taxon>Agaricomycotina</taxon>
        <taxon>Agaricomycetes</taxon>
        <taxon>Hymenochaetales</taxon>
        <taxon>Rickenellaceae</taxon>
        <taxon>Rickenella</taxon>
    </lineage>
</organism>
<accession>A0A4Y7PYF3</accession>